<organism evidence="4 5">
    <name type="scientific">Cephalotus follicularis</name>
    <name type="common">Albany pitcher plant</name>
    <dbReference type="NCBI Taxonomy" id="3775"/>
    <lineage>
        <taxon>Eukaryota</taxon>
        <taxon>Viridiplantae</taxon>
        <taxon>Streptophyta</taxon>
        <taxon>Embryophyta</taxon>
        <taxon>Tracheophyta</taxon>
        <taxon>Spermatophyta</taxon>
        <taxon>Magnoliopsida</taxon>
        <taxon>eudicotyledons</taxon>
        <taxon>Gunneridae</taxon>
        <taxon>Pentapetalae</taxon>
        <taxon>rosids</taxon>
        <taxon>fabids</taxon>
        <taxon>Oxalidales</taxon>
        <taxon>Cephalotaceae</taxon>
        <taxon>Cephalotus</taxon>
    </lineage>
</organism>
<evidence type="ECO:0000313" key="5">
    <source>
        <dbReference type="Proteomes" id="UP000187406"/>
    </source>
</evidence>
<protein>
    <submittedName>
        <fullName evidence="4">Stig1 domain-containing protein</fullName>
    </submittedName>
</protein>
<name>A0A1Q3AZ00_CEPFO</name>
<feature type="non-terminal residue" evidence="4">
    <location>
        <position position="121"/>
    </location>
</feature>
<comment type="caution">
    <text evidence="4">The sequence shown here is derived from an EMBL/GenBank/DDBJ whole genome shotgun (WGS) entry which is preliminary data.</text>
</comment>
<dbReference type="AlphaFoldDB" id="A0A1Q3AZ00"/>
<reference evidence="5" key="1">
    <citation type="submission" date="2016-04" db="EMBL/GenBank/DDBJ databases">
        <title>Cephalotus genome sequencing.</title>
        <authorList>
            <person name="Fukushima K."/>
            <person name="Hasebe M."/>
            <person name="Fang X."/>
        </authorList>
    </citation>
    <scope>NUCLEOTIDE SEQUENCE [LARGE SCALE GENOMIC DNA]</scope>
    <source>
        <strain evidence="5">cv. St1</strain>
    </source>
</reference>
<dbReference type="EMBL" id="BDDD01000176">
    <property type="protein sequence ID" value="GAV60875.1"/>
    <property type="molecule type" value="Genomic_DNA"/>
</dbReference>
<evidence type="ECO:0000256" key="2">
    <source>
        <dbReference type="ARBA" id="ARBA00022729"/>
    </source>
</evidence>
<dbReference type="InParanoid" id="A0A1Q3AZ00"/>
<sequence>EGSSILKNATTGSLSSSSSSSPWLRKHRDHHRPTGCWGRPWICREGYYPPPIKRRCCKNQCVDVGSDVNNCGLCAFRCPFGYQCCGGQCVNTNRNPFNCGRCFNRCPKKVKCFYGMCGYAE</sequence>
<keyword evidence="2" id="KW-0732">Signal</keyword>
<keyword evidence="5" id="KW-1185">Reference proteome</keyword>
<evidence type="ECO:0000313" key="4">
    <source>
        <dbReference type="EMBL" id="GAV60875.1"/>
    </source>
</evidence>
<dbReference type="Proteomes" id="UP000187406">
    <property type="component" value="Unassembled WGS sequence"/>
</dbReference>
<dbReference type="STRING" id="3775.A0A1Q3AZ00"/>
<dbReference type="PANTHER" id="PTHR33227">
    <property type="entry name" value="STIGMA-SPECIFIC STIG1-LIKE PROTEIN 3"/>
    <property type="match status" value="1"/>
</dbReference>
<dbReference type="Pfam" id="PF04885">
    <property type="entry name" value="Stig1"/>
    <property type="match status" value="1"/>
</dbReference>
<comment type="similarity">
    <text evidence="1">Belongs to the STIG1 family.</text>
</comment>
<accession>A0A1Q3AZ00</accession>
<feature type="non-terminal residue" evidence="4">
    <location>
        <position position="1"/>
    </location>
</feature>
<dbReference type="InterPro" id="IPR006969">
    <property type="entry name" value="Stig-like"/>
</dbReference>
<evidence type="ECO:0000256" key="1">
    <source>
        <dbReference type="ARBA" id="ARBA00006010"/>
    </source>
</evidence>
<feature type="compositionally biased region" description="Polar residues" evidence="3">
    <location>
        <begin position="1"/>
        <end position="12"/>
    </location>
</feature>
<dbReference type="OrthoDB" id="2013942at2759"/>
<feature type="region of interest" description="Disordered" evidence="3">
    <location>
        <begin position="1"/>
        <end position="35"/>
    </location>
</feature>
<feature type="compositionally biased region" description="Basic residues" evidence="3">
    <location>
        <begin position="24"/>
        <end position="33"/>
    </location>
</feature>
<gene>
    <name evidence="4" type="ORF">CFOL_v3_04403</name>
</gene>
<proteinExistence type="inferred from homology"/>
<evidence type="ECO:0000256" key="3">
    <source>
        <dbReference type="SAM" id="MobiDB-lite"/>
    </source>
</evidence>
<dbReference type="PANTHER" id="PTHR33227:SF48">
    <property type="entry name" value="STIGMA-SPECIFIC STIG1-LIKE PROTEIN 4"/>
    <property type="match status" value="1"/>
</dbReference>